<feature type="signal peptide" evidence="21">
    <location>
        <begin position="1"/>
        <end position="22"/>
    </location>
</feature>
<evidence type="ECO:0000256" key="7">
    <source>
        <dbReference type="ARBA" id="ARBA00022645"/>
    </source>
</evidence>
<evidence type="ECO:0000256" key="19">
    <source>
        <dbReference type="ARBA" id="ARBA00025833"/>
    </source>
</evidence>
<sequence length="516" mass="57400">MRKRYALIAAVLLSSAAWSQDAADLSAVHKIKHEGLENSQVEEIAFHLTDASGPRLTNSPGYQRAAEWAVGQLTEWGLKNAQLEKWGEFGKGWQTEKYYAAMTEPYYFPLIGAPKAWTSGTNGPISGEVVLMNATTEEDLAQYKGKLAGKIVLVKSTAETAPTFEPDGTRLTEEELLEKGKQPIGHSSRYTPEFIAQYRARRALQQKIGAFLQEENAALIIRGTRGKHGTFFTSNGASYQGDAEPALAEIEMAPEHADLMARLLEHDQPVKLEADVQTRFFDQDLGAYNVVAEIPGTDKNLKSELVMLGGHLDSWHAGTGATDNAAGCIVMMEAVRILQQSGLRPRRTIRIALWSGEEQGIYGSRNYVKNHFADQATMQLKPDHSKLSAYYNIDNGTGRIRGIYLQGNDAVRPIFEAWFAPFKDMIDHPTVTIQNTGGTDHLGFDAVGLPGFQFIQDPIEYGTRTHHTNMDVYERLVKEDLQQMAVIVASMVYHTAQRDEKLPREPLPQPEKSMFE</sequence>
<dbReference type="GO" id="GO:0005764">
    <property type="term" value="C:lysosome"/>
    <property type="evidence" value="ECO:0007669"/>
    <property type="project" value="UniProtKB-SubCell"/>
</dbReference>
<evidence type="ECO:0000313" key="23">
    <source>
        <dbReference type="EMBL" id="SDM35209.1"/>
    </source>
</evidence>
<keyword evidence="17" id="KW-0325">Glycoprotein</keyword>
<keyword evidence="11" id="KW-0378">Hydrolase</keyword>
<accession>A0A1G9SIF4</accession>
<reference evidence="23 24" key="1">
    <citation type="submission" date="2016-10" db="EMBL/GenBank/DDBJ databases">
        <authorList>
            <person name="de Groot N.N."/>
        </authorList>
    </citation>
    <scope>NUCLEOTIDE SEQUENCE [LARGE SCALE GENOMIC DNA]</scope>
    <source>
        <strain evidence="23 24">DSM 25186</strain>
    </source>
</reference>
<evidence type="ECO:0000256" key="17">
    <source>
        <dbReference type="ARBA" id="ARBA00023180"/>
    </source>
</evidence>
<keyword evidence="6" id="KW-0964">Secreted</keyword>
<dbReference type="RefSeq" id="WP_089687281.1">
    <property type="nucleotide sequence ID" value="NZ_FNFO01000012.1"/>
</dbReference>
<evidence type="ECO:0000256" key="11">
    <source>
        <dbReference type="ARBA" id="ARBA00022801"/>
    </source>
</evidence>
<feature type="domain" description="Peptidase M28" evidence="22">
    <location>
        <begin position="289"/>
        <end position="491"/>
    </location>
</feature>
<evidence type="ECO:0000256" key="2">
    <source>
        <dbReference type="ARBA" id="ARBA00004371"/>
    </source>
</evidence>
<dbReference type="STRING" id="1075417.SAMN05421823_112175"/>
<evidence type="ECO:0000256" key="3">
    <source>
        <dbReference type="ARBA" id="ARBA00004555"/>
    </source>
</evidence>
<evidence type="ECO:0000256" key="21">
    <source>
        <dbReference type="SAM" id="SignalP"/>
    </source>
</evidence>
<dbReference type="OrthoDB" id="9769665at2"/>
<dbReference type="GO" id="GO:0070573">
    <property type="term" value="F:metallodipeptidase activity"/>
    <property type="evidence" value="ECO:0007669"/>
    <property type="project" value="InterPro"/>
</dbReference>
<protein>
    <recommendedName>
        <fullName evidence="5">Carboxypeptidase Q</fullName>
    </recommendedName>
    <alternativeName>
        <fullName evidence="20">Plasma glutamate carboxypeptidase</fullName>
    </alternativeName>
</protein>
<evidence type="ECO:0000256" key="8">
    <source>
        <dbReference type="ARBA" id="ARBA00022670"/>
    </source>
</evidence>
<feature type="chain" id="PRO_5011558015" description="Carboxypeptidase Q" evidence="21">
    <location>
        <begin position="23"/>
        <end position="516"/>
    </location>
</feature>
<dbReference type="PANTHER" id="PTHR12053">
    <property type="entry name" value="PROTEASE FAMILY M28 PLASMA GLUTAMATE CARBOXYPEPTIDASE-RELATED"/>
    <property type="match status" value="1"/>
</dbReference>
<evidence type="ECO:0000256" key="9">
    <source>
        <dbReference type="ARBA" id="ARBA00022723"/>
    </source>
</evidence>
<evidence type="ECO:0000256" key="1">
    <source>
        <dbReference type="ARBA" id="ARBA00004240"/>
    </source>
</evidence>
<evidence type="ECO:0000256" key="13">
    <source>
        <dbReference type="ARBA" id="ARBA00022833"/>
    </source>
</evidence>
<keyword evidence="24" id="KW-1185">Reference proteome</keyword>
<evidence type="ECO:0000259" key="22">
    <source>
        <dbReference type="Pfam" id="PF04389"/>
    </source>
</evidence>
<evidence type="ECO:0000256" key="15">
    <source>
        <dbReference type="ARBA" id="ARBA00023049"/>
    </source>
</evidence>
<evidence type="ECO:0000256" key="10">
    <source>
        <dbReference type="ARBA" id="ARBA00022729"/>
    </source>
</evidence>
<keyword evidence="16" id="KW-0865">Zymogen</keyword>
<dbReference type="GO" id="GO:0006508">
    <property type="term" value="P:proteolysis"/>
    <property type="evidence" value="ECO:0007669"/>
    <property type="project" value="UniProtKB-KW"/>
</dbReference>
<keyword evidence="12" id="KW-0256">Endoplasmic reticulum</keyword>
<evidence type="ECO:0000313" key="24">
    <source>
        <dbReference type="Proteomes" id="UP000198510"/>
    </source>
</evidence>
<keyword evidence="13" id="KW-0862">Zinc</keyword>
<organism evidence="23 24">
    <name type="scientific">Catalinimonas alkaloidigena</name>
    <dbReference type="NCBI Taxonomy" id="1075417"/>
    <lineage>
        <taxon>Bacteria</taxon>
        <taxon>Pseudomonadati</taxon>
        <taxon>Bacteroidota</taxon>
        <taxon>Cytophagia</taxon>
        <taxon>Cytophagales</taxon>
        <taxon>Catalimonadaceae</taxon>
        <taxon>Catalinimonas</taxon>
    </lineage>
</organism>
<keyword evidence="15" id="KW-0482">Metalloprotease</keyword>
<comment type="subcellular location">
    <subcellularLocation>
        <location evidence="1">Endoplasmic reticulum</location>
    </subcellularLocation>
    <subcellularLocation>
        <location evidence="3">Golgi apparatus</location>
    </subcellularLocation>
    <subcellularLocation>
        <location evidence="2">Lysosome</location>
    </subcellularLocation>
    <subcellularLocation>
        <location evidence="4">Secreted</location>
    </subcellularLocation>
</comment>
<dbReference type="InterPro" id="IPR007484">
    <property type="entry name" value="Peptidase_M28"/>
</dbReference>
<dbReference type="Gene3D" id="3.50.30.30">
    <property type="match status" value="1"/>
</dbReference>
<dbReference type="InterPro" id="IPR039866">
    <property type="entry name" value="CPQ"/>
</dbReference>
<dbReference type="SUPFAM" id="SSF53187">
    <property type="entry name" value="Zn-dependent exopeptidases"/>
    <property type="match status" value="1"/>
</dbReference>
<dbReference type="Pfam" id="PF04389">
    <property type="entry name" value="Peptidase_M28"/>
    <property type="match status" value="1"/>
</dbReference>
<dbReference type="Gene3D" id="3.40.630.10">
    <property type="entry name" value="Zn peptidases"/>
    <property type="match status" value="1"/>
</dbReference>
<dbReference type="GO" id="GO:0004180">
    <property type="term" value="F:carboxypeptidase activity"/>
    <property type="evidence" value="ECO:0007669"/>
    <property type="project" value="UniProtKB-KW"/>
</dbReference>
<keyword evidence="10 21" id="KW-0732">Signal</keyword>
<evidence type="ECO:0000256" key="12">
    <source>
        <dbReference type="ARBA" id="ARBA00022824"/>
    </source>
</evidence>
<dbReference type="Proteomes" id="UP000198510">
    <property type="component" value="Unassembled WGS sequence"/>
</dbReference>
<keyword evidence="18" id="KW-0458">Lysosome</keyword>
<evidence type="ECO:0000256" key="14">
    <source>
        <dbReference type="ARBA" id="ARBA00023034"/>
    </source>
</evidence>
<evidence type="ECO:0000256" key="20">
    <source>
        <dbReference type="ARBA" id="ARBA00033328"/>
    </source>
</evidence>
<gene>
    <name evidence="23" type="ORF">SAMN05421823_112175</name>
</gene>
<dbReference type="PANTHER" id="PTHR12053:SF3">
    <property type="entry name" value="CARBOXYPEPTIDASE Q"/>
    <property type="match status" value="1"/>
</dbReference>
<dbReference type="AlphaFoldDB" id="A0A1G9SIF4"/>
<keyword evidence="8" id="KW-0645">Protease</keyword>
<evidence type="ECO:0000256" key="4">
    <source>
        <dbReference type="ARBA" id="ARBA00004613"/>
    </source>
</evidence>
<dbReference type="GO" id="GO:0005576">
    <property type="term" value="C:extracellular region"/>
    <property type="evidence" value="ECO:0007669"/>
    <property type="project" value="UniProtKB-SubCell"/>
</dbReference>
<evidence type="ECO:0000256" key="18">
    <source>
        <dbReference type="ARBA" id="ARBA00023228"/>
    </source>
</evidence>
<evidence type="ECO:0000256" key="5">
    <source>
        <dbReference type="ARBA" id="ARBA00014116"/>
    </source>
</evidence>
<keyword evidence="7 23" id="KW-0121">Carboxypeptidase</keyword>
<proteinExistence type="predicted"/>
<keyword evidence="9" id="KW-0479">Metal-binding</keyword>
<name>A0A1G9SIF4_9BACT</name>
<keyword evidence="14" id="KW-0333">Golgi apparatus</keyword>
<dbReference type="GO" id="GO:0046872">
    <property type="term" value="F:metal ion binding"/>
    <property type="evidence" value="ECO:0007669"/>
    <property type="project" value="UniProtKB-KW"/>
</dbReference>
<dbReference type="EMBL" id="FNFO01000012">
    <property type="protein sequence ID" value="SDM35209.1"/>
    <property type="molecule type" value="Genomic_DNA"/>
</dbReference>
<comment type="subunit">
    <text evidence="19">Homodimer. The monomeric form is inactive while the homodimer is active.</text>
</comment>
<evidence type="ECO:0000256" key="6">
    <source>
        <dbReference type="ARBA" id="ARBA00022525"/>
    </source>
</evidence>
<evidence type="ECO:0000256" key="16">
    <source>
        <dbReference type="ARBA" id="ARBA00023145"/>
    </source>
</evidence>